<dbReference type="PANTHER" id="PTHR31845">
    <property type="entry name" value="FINGER DOMAIN PROTEIN, PUTATIVE-RELATED"/>
    <property type="match status" value="1"/>
</dbReference>
<sequence length="615" mass="67354">MVDDAAGESPSVGCQFPVFPSCAASPHSQQPLDYFDVTPEGIDDILLFKYRTQLMPQHPFVVIPKHISAPALKSHRPVLMMSIRAIASFEGLQTMCFRMDAVMRHITDKLFFQAERSVDLLMSIVVILGWHHYHGAIHSNLNNLLCLAESLVSDLGLNKKLTDDDGRGDETVTEGQRLLLGVWYLRSLASIYLHQLTPMPFTSYLQQCLANIQNAKTHELDEALVCHVKIQRLAERVAVLKGPQPGRAYGGNDGAALEGFGQSEKIKDREAAMAACQTYLAKLRTELPIVVKDDDMVAIQLNTLDVRISASRESNALQCCAAASKPLSSLPSGSPIVDSLLQTAPTALKNWFRAWISAIPVARYRTLPSQAVFQLTYAVQTLVRSQKEAQRHAAGCPMHREPLTLASRSPPPCPGTLSDTQHGGSRPLGDEMIVVNRLIATGANPSDLGKFWGALGEMSEAWSTPRYQVPQPSLLSDGPWDLRVASFDGVAVERSRARQPIVVNTFDTRPDQGFQDMYASDMSISPSNGYPAPLEQPGHSSGAPHLPMTTVPTTSHIALENPASWTGAETWNLHAEFLGTFSAGASIGDLEHQNIVQQRWDETHGDPSYGWRGVV</sequence>
<dbReference type="GeneID" id="4391256"/>
<protein>
    <recommendedName>
        <fullName evidence="9">Transcription factor domain-containing protein</fullName>
    </recommendedName>
</protein>
<dbReference type="GO" id="GO:0000976">
    <property type="term" value="F:transcription cis-regulatory region binding"/>
    <property type="evidence" value="ECO:0007669"/>
    <property type="project" value="TreeGrafter"/>
</dbReference>
<evidence type="ECO:0000256" key="1">
    <source>
        <dbReference type="ARBA" id="ARBA00004123"/>
    </source>
</evidence>
<dbReference type="Proteomes" id="UP000001056">
    <property type="component" value="Unassembled WGS sequence"/>
</dbReference>
<evidence type="ECO:0000256" key="4">
    <source>
        <dbReference type="ARBA" id="ARBA00023163"/>
    </source>
</evidence>
<feature type="region of interest" description="Disordered" evidence="6">
    <location>
        <begin position="403"/>
        <end position="426"/>
    </location>
</feature>
<evidence type="ECO:0000313" key="8">
    <source>
        <dbReference type="Proteomes" id="UP000001056"/>
    </source>
</evidence>
<dbReference type="PANTHER" id="PTHR31845:SF10">
    <property type="entry name" value="ZN(II)2CYS6 TRANSCRIPTION FACTOR (EUROFUNG)"/>
    <property type="match status" value="1"/>
</dbReference>
<dbReference type="OrthoDB" id="5226580at2759"/>
<dbReference type="HOGENOM" id="CLU_444096_0_0_1"/>
<gene>
    <name evidence="7" type="ORF">CHGG_06804</name>
</gene>
<keyword evidence="2" id="KW-0805">Transcription regulation</keyword>
<evidence type="ECO:0000256" key="5">
    <source>
        <dbReference type="ARBA" id="ARBA00023242"/>
    </source>
</evidence>
<proteinExistence type="predicted"/>
<dbReference type="eggNOG" id="ENOG502RIZV">
    <property type="taxonomic scope" value="Eukaryota"/>
</dbReference>
<dbReference type="RefSeq" id="XP_001222899.1">
    <property type="nucleotide sequence ID" value="XM_001222898.1"/>
</dbReference>
<dbReference type="GO" id="GO:0005634">
    <property type="term" value="C:nucleus"/>
    <property type="evidence" value="ECO:0007669"/>
    <property type="project" value="UniProtKB-SubCell"/>
</dbReference>
<dbReference type="VEuPathDB" id="FungiDB:CHGG_06804"/>
<accession>Q2H3G1</accession>
<evidence type="ECO:0000256" key="6">
    <source>
        <dbReference type="SAM" id="MobiDB-lite"/>
    </source>
</evidence>
<keyword evidence="8" id="KW-1185">Reference proteome</keyword>
<reference evidence="8" key="1">
    <citation type="journal article" date="2015" name="Genome Announc.">
        <title>Draft genome sequence of the cellulolytic fungus Chaetomium globosum.</title>
        <authorList>
            <person name="Cuomo C.A."/>
            <person name="Untereiner W.A."/>
            <person name="Ma L.-J."/>
            <person name="Grabherr M."/>
            <person name="Birren B.W."/>
        </authorList>
    </citation>
    <scope>NUCLEOTIDE SEQUENCE [LARGE SCALE GENOMIC DNA]</scope>
    <source>
        <strain evidence="8">ATCC 6205 / CBS 148.51 / DSM 1962 / NBRC 6347 / NRRL 1970</strain>
    </source>
</reference>
<keyword evidence="3" id="KW-0238">DNA-binding</keyword>
<dbReference type="AlphaFoldDB" id="Q2H3G1"/>
<evidence type="ECO:0008006" key="9">
    <source>
        <dbReference type="Google" id="ProtNLM"/>
    </source>
</evidence>
<dbReference type="GO" id="GO:0000981">
    <property type="term" value="F:DNA-binding transcription factor activity, RNA polymerase II-specific"/>
    <property type="evidence" value="ECO:0007669"/>
    <property type="project" value="TreeGrafter"/>
</dbReference>
<dbReference type="InParanoid" id="Q2H3G1"/>
<dbReference type="InterPro" id="IPR051089">
    <property type="entry name" value="prtT"/>
</dbReference>
<organism evidence="7 8">
    <name type="scientific">Chaetomium globosum (strain ATCC 6205 / CBS 148.51 / DSM 1962 / NBRC 6347 / NRRL 1970)</name>
    <name type="common">Soil fungus</name>
    <dbReference type="NCBI Taxonomy" id="306901"/>
    <lineage>
        <taxon>Eukaryota</taxon>
        <taxon>Fungi</taxon>
        <taxon>Dikarya</taxon>
        <taxon>Ascomycota</taxon>
        <taxon>Pezizomycotina</taxon>
        <taxon>Sordariomycetes</taxon>
        <taxon>Sordariomycetidae</taxon>
        <taxon>Sordariales</taxon>
        <taxon>Chaetomiaceae</taxon>
        <taxon>Chaetomium</taxon>
    </lineage>
</organism>
<evidence type="ECO:0000313" key="7">
    <source>
        <dbReference type="EMBL" id="EAQ90185.1"/>
    </source>
</evidence>
<name>Q2H3G1_CHAGB</name>
<evidence type="ECO:0000256" key="2">
    <source>
        <dbReference type="ARBA" id="ARBA00023015"/>
    </source>
</evidence>
<keyword evidence="4" id="KW-0804">Transcription</keyword>
<keyword evidence="5" id="KW-0539">Nucleus</keyword>
<evidence type="ECO:0000256" key="3">
    <source>
        <dbReference type="ARBA" id="ARBA00023125"/>
    </source>
</evidence>
<dbReference type="EMBL" id="CH408031">
    <property type="protein sequence ID" value="EAQ90185.1"/>
    <property type="molecule type" value="Genomic_DNA"/>
</dbReference>
<comment type="subcellular location">
    <subcellularLocation>
        <location evidence="1">Nucleus</location>
    </subcellularLocation>
</comment>